<dbReference type="SUPFAM" id="SSF54197">
    <property type="entry name" value="HIT-like"/>
    <property type="match status" value="1"/>
</dbReference>
<dbReference type="EMBL" id="DF849355">
    <property type="protein sequence ID" value="GAT56886.1"/>
    <property type="molecule type" value="Genomic_DNA"/>
</dbReference>
<dbReference type="InterPro" id="IPR036265">
    <property type="entry name" value="HIT-like_sf"/>
</dbReference>
<dbReference type="InterPro" id="IPR017774">
    <property type="entry name" value="Bicupin_oxalate_deCO2ase/Oxase"/>
</dbReference>
<dbReference type="PROSITE" id="PS51084">
    <property type="entry name" value="HIT_2"/>
    <property type="match status" value="1"/>
</dbReference>
<evidence type="ECO:0000256" key="1">
    <source>
        <dbReference type="ARBA" id="ARBA00022723"/>
    </source>
</evidence>
<organism evidence="5 6">
    <name type="scientific">Mycena chlorophos</name>
    <name type="common">Agaric fungus</name>
    <name type="synonym">Agaricus chlorophos</name>
    <dbReference type="NCBI Taxonomy" id="658473"/>
    <lineage>
        <taxon>Eukaryota</taxon>
        <taxon>Fungi</taxon>
        <taxon>Dikarya</taxon>
        <taxon>Basidiomycota</taxon>
        <taxon>Agaricomycotina</taxon>
        <taxon>Agaricomycetes</taxon>
        <taxon>Agaricomycetidae</taxon>
        <taxon>Agaricales</taxon>
        <taxon>Marasmiineae</taxon>
        <taxon>Mycenaceae</taxon>
        <taxon>Mycena</taxon>
    </lineage>
</organism>
<dbReference type="InterPro" id="IPR001310">
    <property type="entry name" value="Histidine_triad_HIT"/>
</dbReference>
<feature type="domain" description="HIT" evidence="4">
    <location>
        <begin position="5"/>
        <end position="110"/>
    </location>
</feature>
<evidence type="ECO:0000313" key="6">
    <source>
        <dbReference type="Proteomes" id="UP000815677"/>
    </source>
</evidence>
<dbReference type="InterPro" id="IPR011146">
    <property type="entry name" value="HIT-like"/>
</dbReference>
<dbReference type="Gene3D" id="3.30.428.10">
    <property type="entry name" value="HIT-like"/>
    <property type="match status" value="1"/>
</dbReference>
<dbReference type="Gene3D" id="2.60.120.10">
    <property type="entry name" value="Jelly Rolls"/>
    <property type="match status" value="2"/>
</dbReference>
<gene>
    <name evidence="5" type="ORF">MCHLO_13480</name>
</gene>
<dbReference type="SUPFAM" id="SSF51182">
    <property type="entry name" value="RmlC-like cupins"/>
    <property type="match status" value="1"/>
</dbReference>
<sequence>MSECPFCSVSAENGFKIVWEDKEFVAFKDRKPVAEHHLLLIPKRHIVSVRSFTRNDVDFVKSMQAIGNRLLDDLGVKADMRAMGFHIPPFNSVDHLHLHVQALPYLPLRAPKVAVSRGWGPFSKGFGWFITPTQPHDMAQDFYPRSCADLTRQNSVGGACRAIRTHTLCWIHSTFVRLCLSCSSPPDPSEPVPISDASALTAWIVNRFDPDACWTNYRSTPNLRPKHLFRRVSASASTIETTSTAVVESSSTPAGTETSSAAESTATVPYASTNPNYAMWGLDNGTPAPIRGSLGTSIIGPANVPMEQENPDLFAPPTTDAGTVGNAKWPFALSHNRLQTGGWARQENVDVFPIATSMAAVNMRLEAGAIRELHWHLTSEGTTQVTAVDSQGRNFVGNVGPGDLWYFPPGIPHSLQATNDSADGSEFLLVFDNGDFSEDATFLLTDWLSHVPMEVIEKNFKATAADFSEIPAQQLYIFPAAAPANTDPVSDPQGQVPDSFTYALSQVNNTPSAAGTVKIADSTTFSVSTTIAAAEVTVPPGSIRELHWHPTMDEWSFFIEGEARVTIFAAQGNARTFNFQPGDIGFVPTAMGHYVENTGNTTLKYLEIFNTDKYQDVSLNQWLALTPPALVKAHLGLSDETIASLSKTKNIVI</sequence>
<dbReference type="NCBIfam" id="TIGR03404">
    <property type="entry name" value="bicupin_oxalic"/>
    <property type="match status" value="1"/>
</dbReference>
<feature type="short sequence motif" description="Histidine triad motif" evidence="2">
    <location>
        <begin position="95"/>
        <end position="99"/>
    </location>
</feature>
<keyword evidence="6" id="KW-1185">Reference proteome</keyword>
<dbReference type="CDD" id="cd20304">
    <property type="entry name" value="cupin_OxDC_N"/>
    <property type="match status" value="1"/>
</dbReference>
<dbReference type="InterPro" id="IPR014710">
    <property type="entry name" value="RmlC-like_jellyroll"/>
</dbReference>
<evidence type="ECO:0000259" key="4">
    <source>
        <dbReference type="PROSITE" id="PS51084"/>
    </source>
</evidence>
<dbReference type="Pfam" id="PF11969">
    <property type="entry name" value="DcpS_C"/>
    <property type="match status" value="1"/>
</dbReference>
<dbReference type="InterPro" id="IPR051610">
    <property type="entry name" value="GPI/OXD"/>
</dbReference>
<dbReference type="PANTHER" id="PTHR35848">
    <property type="entry name" value="OXALATE-BINDING PROTEIN"/>
    <property type="match status" value="1"/>
</dbReference>
<reference evidence="5" key="1">
    <citation type="submission" date="2014-09" db="EMBL/GenBank/DDBJ databases">
        <title>Genome sequence of the luminous mushroom Mycena chlorophos for searching fungal bioluminescence genes.</title>
        <authorList>
            <person name="Tanaka Y."/>
            <person name="Kasuga D."/>
            <person name="Oba Y."/>
            <person name="Hase S."/>
            <person name="Sato K."/>
            <person name="Oba Y."/>
            <person name="Sakakibara Y."/>
        </authorList>
    </citation>
    <scope>NUCLEOTIDE SEQUENCE</scope>
</reference>
<evidence type="ECO:0000256" key="3">
    <source>
        <dbReference type="SAM" id="MobiDB-lite"/>
    </source>
</evidence>
<evidence type="ECO:0000313" key="5">
    <source>
        <dbReference type="EMBL" id="GAT56886.1"/>
    </source>
</evidence>
<dbReference type="SMART" id="SM00835">
    <property type="entry name" value="Cupin_1"/>
    <property type="match status" value="2"/>
</dbReference>
<protein>
    <submittedName>
        <fullName evidence="5">Oxalate decarboxylase</fullName>
    </submittedName>
</protein>
<keyword evidence="1" id="KW-0479">Metal-binding</keyword>
<proteinExistence type="predicted"/>
<dbReference type="Proteomes" id="UP000815677">
    <property type="component" value="Unassembled WGS sequence"/>
</dbReference>
<dbReference type="PANTHER" id="PTHR35848:SF9">
    <property type="entry name" value="SLL1358 PROTEIN"/>
    <property type="match status" value="1"/>
</dbReference>
<feature type="region of interest" description="Disordered" evidence="3">
    <location>
        <begin position="244"/>
        <end position="266"/>
    </location>
</feature>
<dbReference type="CDD" id="cd20305">
    <property type="entry name" value="cupin_OxDC_C"/>
    <property type="match status" value="1"/>
</dbReference>
<dbReference type="Pfam" id="PF00190">
    <property type="entry name" value="Cupin_1"/>
    <property type="match status" value="2"/>
</dbReference>
<evidence type="ECO:0000256" key="2">
    <source>
        <dbReference type="PROSITE-ProRule" id="PRU00464"/>
    </source>
</evidence>
<name>A0ABQ0M0J9_MYCCL</name>
<dbReference type="InterPro" id="IPR006045">
    <property type="entry name" value="Cupin_1"/>
</dbReference>
<dbReference type="PRINTS" id="PR00332">
    <property type="entry name" value="HISTRIAD"/>
</dbReference>
<dbReference type="InterPro" id="IPR011051">
    <property type="entry name" value="RmlC_Cupin_sf"/>
</dbReference>
<accession>A0ABQ0M0J9</accession>